<dbReference type="GO" id="GO:0015035">
    <property type="term" value="F:protein-disulfide reductase activity"/>
    <property type="evidence" value="ECO:0007669"/>
    <property type="project" value="TreeGrafter"/>
</dbReference>
<evidence type="ECO:0000313" key="3">
    <source>
        <dbReference type="Proteomes" id="UP000227088"/>
    </source>
</evidence>
<accession>A0A1Y5HNQ6</accession>
<dbReference type="InterPro" id="IPR013766">
    <property type="entry name" value="Thioredoxin_domain"/>
</dbReference>
<name>A0A1Y5HNQ6_OLEAN</name>
<dbReference type="Proteomes" id="UP000227088">
    <property type="component" value="Unassembled WGS sequence"/>
</dbReference>
<organism evidence="2 3">
    <name type="scientific">Oleispira antarctica</name>
    <dbReference type="NCBI Taxonomy" id="188908"/>
    <lineage>
        <taxon>Bacteria</taxon>
        <taxon>Pseudomonadati</taxon>
        <taxon>Pseudomonadota</taxon>
        <taxon>Gammaproteobacteria</taxon>
        <taxon>Oceanospirillales</taxon>
        <taxon>Oceanospirillaceae</taxon>
        <taxon>Oleispira</taxon>
    </lineage>
</organism>
<gene>
    <name evidence="2" type="ORF">A9R00_10295</name>
</gene>
<reference evidence="3" key="1">
    <citation type="journal article" date="2017" name="Proc. Natl. Acad. Sci. U.S.A.">
        <title>Simulation of Deepwater Horizon oil plume reveals substrate specialization within a complex community of hydrocarbon degraders.</title>
        <authorList>
            <person name="Hu P."/>
            <person name="Dubinsky E.A."/>
            <person name="Probst A.J."/>
            <person name="Wang J."/>
            <person name="Sieber C.M.K."/>
            <person name="Tom L.M."/>
            <person name="Gardinali P."/>
            <person name="Banfield J.F."/>
            <person name="Atlas R.M."/>
            <person name="Andersen G.L."/>
        </authorList>
    </citation>
    <scope>NUCLEOTIDE SEQUENCE [LARGE SCALE GENOMIC DNA]</scope>
</reference>
<dbReference type="AlphaFoldDB" id="A0A1Y5HNQ6"/>
<comment type="caution">
    <text evidence="2">The sequence shown here is derived from an EMBL/GenBank/DDBJ whole genome shotgun (WGS) entry which is preliminary data.</text>
</comment>
<sequence length="278" mass="31023">MYDSNFTAKFAVNYMIPLQLPLWLTESSNKNIDIDTLLNDVVLTAANSATNSATKSTDDYLLYVGAPWCAPCKGLRPVLINILASYGDLPCYEINLDESLNYQQSKLLRSLPALILYRANAPIQQVNGLVSSDKIHQLLRFNGGSDAATSDSTTETTAELIAISQLTQKIQSGNIDEALSFYCQLNRKIKYQSNLQQIKSLIDLILDSKKQLQKLSPKDDLFAVYNLFSQALVSSGLNLLLQLPAQSSINRQLYVKGINTLTDKQQAKHYRQQLGYFN</sequence>
<dbReference type="GO" id="GO:0005829">
    <property type="term" value="C:cytosol"/>
    <property type="evidence" value="ECO:0007669"/>
    <property type="project" value="TreeGrafter"/>
</dbReference>
<dbReference type="SUPFAM" id="SSF52833">
    <property type="entry name" value="Thioredoxin-like"/>
    <property type="match status" value="1"/>
</dbReference>
<evidence type="ECO:0000259" key="1">
    <source>
        <dbReference type="Pfam" id="PF00085"/>
    </source>
</evidence>
<feature type="domain" description="Thioredoxin" evidence="1">
    <location>
        <begin position="52"/>
        <end position="139"/>
    </location>
</feature>
<proteinExistence type="predicted"/>
<protein>
    <recommendedName>
        <fullName evidence="1">Thioredoxin domain-containing protein</fullName>
    </recommendedName>
</protein>
<dbReference type="PANTHER" id="PTHR45663:SF11">
    <property type="entry name" value="GEO12009P1"/>
    <property type="match status" value="1"/>
</dbReference>
<evidence type="ECO:0000313" key="2">
    <source>
        <dbReference type="EMBL" id="OUS38670.1"/>
    </source>
</evidence>
<dbReference type="GO" id="GO:0045454">
    <property type="term" value="P:cell redox homeostasis"/>
    <property type="evidence" value="ECO:0007669"/>
    <property type="project" value="TreeGrafter"/>
</dbReference>
<dbReference type="PANTHER" id="PTHR45663">
    <property type="entry name" value="GEO12009P1"/>
    <property type="match status" value="1"/>
</dbReference>
<dbReference type="CDD" id="cd02947">
    <property type="entry name" value="TRX_family"/>
    <property type="match status" value="1"/>
</dbReference>
<dbReference type="Gene3D" id="3.40.30.10">
    <property type="entry name" value="Glutaredoxin"/>
    <property type="match status" value="1"/>
</dbReference>
<dbReference type="EMBL" id="MABE01000598">
    <property type="protein sequence ID" value="OUS38670.1"/>
    <property type="molecule type" value="Genomic_DNA"/>
</dbReference>
<dbReference type="InterPro" id="IPR036249">
    <property type="entry name" value="Thioredoxin-like_sf"/>
</dbReference>
<dbReference type="Pfam" id="PF00085">
    <property type="entry name" value="Thioredoxin"/>
    <property type="match status" value="1"/>
</dbReference>